<accession>A0A0J6Y470</accession>
<feature type="domain" description="BZIP" evidence="4">
    <location>
        <begin position="126"/>
        <end position="189"/>
    </location>
</feature>
<dbReference type="PANTHER" id="PTHR40621">
    <property type="entry name" value="TRANSCRIPTION FACTOR KAPC-RELATED"/>
    <property type="match status" value="1"/>
</dbReference>
<organism evidence="5 6">
    <name type="scientific">Coccidioides immitis RMSCC 2394</name>
    <dbReference type="NCBI Taxonomy" id="404692"/>
    <lineage>
        <taxon>Eukaryota</taxon>
        <taxon>Fungi</taxon>
        <taxon>Dikarya</taxon>
        <taxon>Ascomycota</taxon>
        <taxon>Pezizomycotina</taxon>
        <taxon>Eurotiomycetes</taxon>
        <taxon>Eurotiomycetidae</taxon>
        <taxon>Onygenales</taxon>
        <taxon>Onygenaceae</taxon>
        <taxon>Coccidioides</taxon>
    </lineage>
</organism>
<name>A0A0J6Y470_COCIT</name>
<evidence type="ECO:0000313" key="5">
    <source>
        <dbReference type="EMBL" id="KMP01819.1"/>
    </source>
</evidence>
<feature type="region of interest" description="Disordered" evidence="3">
    <location>
        <begin position="55"/>
        <end position="148"/>
    </location>
</feature>
<dbReference type="PANTHER" id="PTHR40621:SF8">
    <property type="entry name" value="AP-1-LIKE TRANSCRIPTION FACTOR YAP3"/>
    <property type="match status" value="1"/>
</dbReference>
<dbReference type="Gene3D" id="1.10.238.100">
    <property type="entry name" value="YAP1 redox domain. Chain B"/>
    <property type="match status" value="1"/>
</dbReference>
<evidence type="ECO:0000313" key="6">
    <source>
        <dbReference type="Proteomes" id="UP000054565"/>
    </source>
</evidence>
<gene>
    <name evidence="5" type="ORF">CIRG_01958</name>
</gene>
<evidence type="ECO:0000256" key="1">
    <source>
        <dbReference type="ARBA" id="ARBA00004123"/>
    </source>
</evidence>
<evidence type="ECO:0000256" key="2">
    <source>
        <dbReference type="ARBA" id="ARBA00023242"/>
    </source>
</evidence>
<dbReference type="CDD" id="cd14688">
    <property type="entry name" value="bZIP_YAP"/>
    <property type="match status" value="1"/>
</dbReference>
<protein>
    <recommendedName>
        <fullName evidence="4">BZIP domain-containing protein</fullName>
    </recommendedName>
</protein>
<dbReference type="GO" id="GO:0090575">
    <property type="term" value="C:RNA polymerase II transcription regulator complex"/>
    <property type="evidence" value="ECO:0007669"/>
    <property type="project" value="TreeGrafter"/>
</dbReference>
<dbReference type="Gene3D" id="1.20.5.170">
    <property type="match status" value="1"/>
</dbReference>
<proteinExistence type="predicted"/>
<sequence>MDYSFYSSSHHHQTYQFYGLPNPQHPQLGATIPDQFQDAQPVQNEHFHVFQPYNFDPTVQNQHPADVLPPEPFPADLLDPPSHDSSDNKMTDLSAVQPSGTTENSDELAEVVQNNQSSSEEKDNLTPAQSRRKAQNRAAQRAFRERKERRVRDLEQELSEYKQNVNTLLEDNECLKREIAKVATENEILRATSTANRCPGVDAHHDPQPITTGPMRYSPTDYSSPEGDNRPKPIHRMKVNGATGEKLLDAAATWDLIVSRLADVDVKVDVQDIYNRLKGHAICDGTGPVLEESRVRKAIEESIASGTDELI</sequence>
<evidence type="ECO:0000259" key="4">
    <source>
        <dbReference type="PROSITE" id="PS50217"/>
    </source>
</evidence>
<feature type="compositionally biased region" description="Polar residues" evidence="3">
    <location>
        <begin position="94"/>
        <end position="103"/>
    </location>
</feature>
<evidence type="ECO:0000256" key="3">
    <source>
        <dbReference type="SAM" id="MobiDB-lite"/>
    </source>
</evidence>
<dbReference type="Pfam" id="PF00170">
    <property type="entry name" value="bZIP_1"/>
    <property type="match status" value="1"/>
</dbReference>
<dbReference type="GO" id="GO:0001228">
    <property type="term" value="F:DNA-binding transcription activator activity, RNA polymerase II-specific"/>
    <property type="evidence" value="ECO:0007669"/>
    <property type="project" value="TreeGrafter"/>
</dbReference>
<dbReference type="STRING" id="404692.A0A0J6Y470"/>
<dbReference type="InterPro" id="IPR004827">
    <property type="entry name" value="bZIP"/>
</dbReference>
<dbReference type="SMART" id="SM00338">
    <property type="entry name" value="BRLZ"/>
    <property type="match status" value="1"/>
</dbReference>
<feature type="region of interest" description="Disordered" evidence="3">
    <location>
        <begin position="199"/>
        <end position="232"/>
    </location>
</feature>
<dbReference type="GO" id="GO:0000976">
    <property type="term" value="F:transcription cis-regulatory region binding"/>
    <property type="evidence" value="ECO:0007669"/>
    <property type="project" value="InterPro"/>
</dbReference>
<dbReference type="AlphaFoldDB" id="A0A0J6Y470"/>
<dbReference type="InterPro" id="IPR046347">
    <property type="entry name" value="bZIP_sf"/>
</dbReference>
<dbReference type="OrthoDB" id="4940293at2759"/>
<comment type="subcellular location">
    <subcellularLocation>
        <location evidence="1">Nucleus</location>
    </subcellularLocation>
</comment>
<dbReference type="SUPFAM" id="SSF57959">
    <property type="entry name" value="Leucine zipper domain"/>
    <property type="match status" value="1"/>
</dbReference>
<dbReference type="PROSITE" id="PS50217">
    <property type="entry name" value="BZIP"/>
    <property type="match status" value="1"/>
</dbReference>
<reference evidence="6" key="1">
    <citation type="journal article" date="2010" name="Genome Res.">
        <title>Population genomic sequencing of Coccidioides fungi reveals recent hybridization and transposon control.</title>
        <authorList>
            <person name="Neafsey D.E."/>
            <person name="Barker B.M."/>
            <person name="Sharpton T.J."/>
            <person name="Stajich J.E."/>
            <person name="Park D.J."/>
            <person name="Whiston E."/>
            <person name="Hung C.-Y."/>
            <person name="McMahan C."/>
            <person name="White J."/>
            <person name="Sykes S."/>
            <person name="Heiman D."/>
            <person name="Young S."/>
            <person name="Zeng Q."/>
            <person name="Abouelleil A."/>
            <person name="Aftuck L."/>
            <person name="Bessette D."/>
            <person name="Brown A."/>
            <person name="FitzGerald M."/>
            <person name="Lui A."/>
            <person name="Macdonald J.P."/>
            <person name="Priest M."/>
            <person name="Orbach M.J."/>
            <person name="Galgiani J.N."/>
            <person name="Kirkland T.N."/>
            <person name="Cole G.T."/>
            <person name="Birren B.W."/>
            <person name="Henn M.R."/>
            <person name="Taylor J.W."/>
            <person name="Rounsley S.D."/>
        </authorList>
    </citation>
    <scope>NUCLEOTIDE SEQUENCE [LARGE SCALE GENOMIC DNA]</scope>
    <source>
        <strain evidence="6">RMSCC 2394</strain>
    </source>
</reference>
<keyword evidence="2" id="KW-0539">Nucleus</keyword>
<dbReference type="InterPro" id="IPR050936">
    <property type="entry name" value="AP-1-like"/>
</dbReference>
<dbReference type="Proteomes" id="UP000054565">
    <property type="component" value="Unassembled WGS sequence"/>
</dbReference>
<feature type="compositionally biased region" description="Basic and acidic residues" evidence="3">
    <location>
        <begin position="81"/>
        <end position="90"/>
    </location>
</feature>
<dbReference type="PROSITE" id="PS00036">
    <property type="entry name" value="BZIP_BASIC"/>
    <property type="match status" value="1"/>
</dbReference>
<dbReference type="EMBL" id="DS028093">
    <property type="protein sequence ID" value="KMP01819.1"/>
    <property type="molecule type" value="Genomic_DNA"/>
</dbReference>